<evidence type="ECO:0000256" key="8">
    <source>
        <dbReference type="SAM" id="SignalP"/>
    </source>
</evidence>
<evidence type="ECO:0000256" key="1">
    <source>
        <dbReference type="ARBA" id="ARBA00004123"/>
    </source>
</evidence>
<feature type="compositionally biased region" description="Polar residues" evidence="7">
    <location>
        <begin position="113"/>
        <end position="145"/>
    </location>
</feature>
<keyword evidence="6" id="KW-0539">Nucleus</keyword>
<evidence type="ECO:0000256" key="4">
    <source>
        <dbReference type="ARBA" id="ARBA00023125"/>
    </source>
</evidence>
<keyword evidence="3" id="KW-0805">Transcription regulation</keyword>
<dbReference type="InterPro" id="IPR051098">
    <property type="entry name" value="NeuroDiff_E-box_TFs"/>
</dbReference>
<keyword evidence="8" id="KW-0732">Signal</keyword>
<keyword evidence="4" id="KW-0238">DNA-binding</keyword>
<evidence type="ECO:0000256" key="6">
    <source>
        <dbReference type="ARBA" id="ARBA00023242"/>
    </source>
</evidence>
<protein>
    <recommendedName>
        <fullName evidence="11">Transcription factor 12</fullName>
    </recommendedName>
</protein>
<proteinExistence type="predicted"/>
<reference evidence="9 10" key="1">
    <citation type="submission" date="2021-06" db="EMBL/GenBank/DDBJ databases">
        <authorList>
            <person name="Palmer J.M."/>
        </authorList>
    </citation>
    <scope>NUCLEOTIDE SEQUENCE [LARGE SCALE GENOMIC DNA]</scope>
    <source>
        <strain evidence="9 10">GA_2019</strain>
        <tissue evidence="9">Muscle</tissue>
    </source>
</reference>
<gene>
    <name evidence="9" type="ORF">GOODEAATRI_000666</name>
</gene>
<evidence type="ECO:0008006" key="11">
    <source>
        <dbReference type="Google" id="ProtNLM"/>
    </source>
</evidence>
<feature type="region of interest" description="Disordered" evidence="7">
    <location>
        <begin position="109"/>
        <end position="145"/>
    </location>
</feature>
<evidence type="ECO:0000256" key="7">
    <source>
        <dbReference type="SAM" id="MobiDB-lite"/>
    </source>
</evidence>
<keyword evidence="10" id="KW-1185">Reference proteome</keyword>
<comment type="caution">
    <text evidence="9">The sequence shown here is derived from an EMBL/GenBank/DDBJ whole genome shotgun (WGS) entry which is preliminary data.</text>
</comment>
<accession>A0ABV0PJW0</accession>
<dbReference type="EMBL" id="JAHRIO010079983">
    <property type="protein sequence ID" value="MEQ2183696.1"/>
    <property type="molecule type" value="Genomic_DNA"/>
</dbReference>
<dbReference type="PANTHER" id="PTHR11793">
    <property type="entry name" value="BASIC HELIX-LOOP-HELIX TRANSCRIPTION FACTOR"/>
    <property type="match status" value="1"/>
</dbReference>
<evidence type="ECO:0000313" key="9">
    <source>
        <dbReference type="EMBL" id="MEQ2183696.1"/>
    </source>
</evidence>
<comment type="subcellular location">
    <subcellularLocation>
        <location evidence="1">Nucleus</location>
    </subcellularLocation>
</comment>
<dbReference type="PANTHER" id="PTHR11793:SF11">
    <property type="entry name" value="TRANSCRIPTION FACTOR 12"/>
    <property type="match status" value="1"/>
</dbReference>
<evidence type="ECO:0000256" key="5">
    <source>
        <dbReference type="ARBA" id="ARBA00023163"/>
    </source>
</evidence>
<evidence type="ECO:0000256" key="2">
    <source>
        <dbReference type="ARBA" id="ARBA00022473"/>
    </source>
</evidence>
<name>A0ABV0PJW0_9TELE</name>
<organism evidence="9 10">
    <name type="scientific">Goodea atripinnis</name>
    <dbReference type="NCBI Taxonomy" id="208336"/>
    <lineage>
        <taxon>Eukaryota</taxon>
        <taxon>Metazoa</taxon>
        <taxon>Chordata</taxon>
        <taxon>Craniata</taxon>
        <taxon>Vertebrata</taxon>
        <taxon>Euteleostomi</taxon>
        <taxon>Actinopterygii</taxon>
        <taxon>Neopterygii</taxon>
        <taxon>Teleostei</taxon>
        <taxon>Neoteleostei</taxon>
        <taxon>Acanthomorphata</taxon>
        <taxon>Ovalentaria</taxon>
        <taxon>Atherinomorphae</taxon>
        <taxon>Cyprinodontiformes</taxon>
        <taxon>Goodeidae</taxon>
        <taxon>Goodea</taxon>
    </lineage>
</organism>
<evidence type="ECO:0000256" key="3">
    <source>
        <dbReference type="ARBA" id="ARBA00023015"/>
    </source>
</evidence>
<feature type="chain" id="PRO_5046435471" description="Transcription factor 12" evidence="8">
    <location>
        <begin position="19"/>
        <end position="221"/>
    </location>
</feature>
<dbReference type="Proteomes" id="UP001476798">
    <property type="component" value="Unassembled WGS sequence"/>
</dbReference>
<evidence type="ECO:0000313" key="10">
    <source>
        <dbReference type="Proteomes" id="UP001476798"/>
    </source>
</evidence>
<sequence>MVRRTIGFILCHMLPVAAQTGRVSTGALLFGQAHNHHGTLASQEGMSNSPDIWNAVNGLNHQAYEGALGASAGHQAQLGSFSSLQPAHGNLDFSPHSVVAAEMNRGLPPMSTFHRNNTVSRSPSDNASENPAGSHVNVSGASQTGDTLGKALASVEDRLDRLDDVIHVLRNHAVGPTSCLPNDIHGLLSQSHQSHPGPVGTLPLTCHTPTMVNKYYFEVLK</sequence>
<feature type="signal peptide" evidence="8">
    <location>
        <begin position="1"/>
        <end position="18"/>
    </location>
</feature>
<keyword evidence="2" id="KW-0217">Developmental protein</keyword>
<keyword evidence="5" id="KW-0804">Transcription</keyword>